<reference evidence="2" key="1">
    <citation type="journal article" date="2021" name="bioRxiv">
        <title>Whole Genome Assembly and Annotation of Northern Wild Rice, Zizania palustris L., Supports a Whole Genome Duplication in the Zizania Genus.</title>
        <authorList>
            <person name="Haas M."/>
            <person name="Kono T."/>
            <person name="Macchietto M."/>
            <person name="Millas R."/>
            <person name="McGilp L."/>
            <person name="Shao M."/>
            <person name="Duquette J."/>
            <person name="Hirsch C.N."/>
            <person name="Kimball J."/>
        </authorList>
    </citation>
    <scope>NUCLEOTIDE SEQUENCE</scope>
    <source>
        <tissue evidence="2">Fresh leaf tissue</tissue>
    </source>
</reference>
<feature type="compositionally biased region" description="Basic and acidic residues" evidence="1">
    <location>
        <begin position="36"/>
        <end position="50"/>
    </location>
</feature>
<evidence type="ECO:0000313" key="3">
    <source>
        <dbReference type="Proteomes" id="UP000729402"/>
    </source>
</evidence>
<keyword evidence="3" id="KW-1185">Reference proteome</keyword>
<comment type="caution">
    <text evidence="2">The sequence shown here is derived from an EMBL/GenBank/DDBJ whole genome shotgun (WGS) entry which is preliminary data.</text>
</comment>
<dbReference type="EMBL" id="JAAALK010000285">
    <property type="protein sequence ID" value="KAG8064411.1"/>
    <property type="molecule type" value="Genomic_DNA"/>
</dbReference>
<feature type="region of interest" description="Disordered" evidence="1">
    <location>
        <begin position="22"/>
        <end position="73"/>
    </location>
</feature>
<organism evidence="2 3">
    <name type="scientific">Zizania palustris</name>
    <name type="common">Northern wild rice</name>
    <dbReference type="NCBI Taxonomy" id="103762"/>
    <lineage>
        <taxon>Eukaryota</taxon>
        <taxon>Viridiplantae</taxon>
        <taxon>Streptophyta</taxon>
        <taxon>Embryophyta</taxon>
        <taxon>Tracheophyta</taxon>
        <taxon>Spermatophyta</taxon>
        <taxon>Magnoliopsida</taxon>
        <taxon>Liliopsida</taxon>
        <taxon>Poales</taxon>
        <taxon>Poaceae</taxon>
        <taxon>BOP clade</taxon>
        <taxon>Oryzoideae</taxon>
        <taxon>Oryzeae</taxon>
        <taxon>Zizaniinae</taxon>
        <taxon>Zizania</taxon>
    </lineage>
</organism>
<protein>
    <submittedName>
        <fullName evidence="2">Uncharacterized protein</fullName>
    </submittedName>
</protein>
<evidence type="ECO:0000256" key="1">
    <source>
        <dbReference type="SAM" id="MobiDB-lite"/>
    </source>
</evidence>
<reference evidence="2" key="2">
    <citation type="submission" date="2021-02" db="EMBL/GenBank/DDBJ databases">
        <authorList>
            <person name="Kimball J.A."/>
            <person name="Haas M.W."/>
            <person name="Macchietto M."/>
            <person name="Kono T."/>
            <person name="Duquette J."/>
            <person name="Shao M."/>
        </authorList>
    </citation>
    <scope>NUCLEOTIDE SEQUENCE</scope>
    <source>
        <tissue evidence="2">Fresh leaf tissue</tissue>
    </source>
</reference>
<name>A0A8J5VMX5_ZIZPA</name>
<sequence length="147" mass="16686">MIVHALLQKKIVHAACKQEERTTIKETRKRKRKAKGDRSERALPGRKPGELEANIGGELKQQQRRRRQSVSDAKGYDVALWDNKAARGKRRGTTRSSLAEQTGDLHVLSIIKKRGRVEADNPVNTDQIRVSDQFDYSTTTVHGLFKI</sequence>
<evidence type="ECO:0000313" key="2">
    <source>
        <dbReference type="EMBL" id="KAG8064411.1"/>
    </source>
</evidence>
<gene>
    <name evidence="2" type="ORF">GUJ93_ZPchr0004g39350</name>
</gene>
<proteinExistence type="predicted"/>
<dbReference type="AlphaFoldDB" id="A0A8J5VMX5"/>
<accession>A0A8J5VMX5</accession>
<dbReference type="Proteomes" id="UP000729402">
    <property type="component" value="Unassembled WGS sequence"/>
</dbReference>